<dbReference type="Gene3D" id="1.10.10.10">
    <property type="entry name" value="Winged helix-like DNA-binding domain superfamily/Winged helix DNA-binding domain"/>
    <property type="match status" value="1"/>
</dbReference>
<evidence type="ECO:0000256" key="3">
    <source>
        <dbReference type="ARBA" id="ARBA00023125"/>
    </source>
</evidence>
<evidence type="ECO:0000256" key="4">
    <source>
        <dbReference type="ARBA" id="ARBA00023163"/>
    </source>
</evidence>
<dbReference type="Gene3D" id="3.40.190.10">
    <property type="entry name" value="Periplasmic binding protein-like II"/>
    <property type="match status" value="2"/>
</dbReference>
<keyword evidence="2" id="KW-0805">Transcription regulation</keyword>
<organism evidence="6">
    <name type="scientific">Bosea sp. NBC_00436</name>
    <dbReference type="NCBI Taxonomy" id="2969620"/>
    <lineage>
        <taxon>Bacteria</taxon>
        <taxon>Pseudomonadati</taxon>
        <taxon>Pseudomonadota</taxon>
        <taxon>Alphaproteobacteria</taxon>
        <taxon>Hyphomicrobiales</taxon>
        <taxon>Boseaceae</taxon>
        <taxon>Bosea</taxon>
    </lineage>
</organism>
<dbReference type="AlphaFoldDB" id="A0A9E8CS90"/>
<dbReference type="InterPro" id="IPR036388">
    <property type="entry name" value="WH-like_DNA-bd_sf"/>
</dbReference>
<dbReference type="GO" id="GO:0000976">
    <property type="term" value="F:transcription cis-regulatory region binding"/>
    <property type="evidence" value="ECO:0007669"/>
    <property type="project" value="TreeGrafter"/>
</dbReference>
<dbReference type="Pfam" id="PF03466">
    <property type="entry name" value="LysR_substrate"/>
    <property type="match status" value="1"/>
</dbReference>
<name>A0A9E8CS90_9HYPH</name>
<dbReference type="SUPFAM" id="SSF53850">
    <property type="entry name" value="Periplasmic binding protein-like II"/>
    <property type="match status" value="1"/>
</dbReference>
<feature type="domain" description="HTH lysR-type" evidence="5">
    <location>
        <begin position="1"/>
        <end position="58"/>
    </location>
</feature>
<evidence type="ECO:0000259" key="5">
    <source>
        <dbReference type="PROSITE" id="PS50931"/>
    </source>
</evidence>
<accession>A0A9E8CS90</accession>
<dbReference type="EMBL" id="CP102774">
    <property type="protein sequence ID" value="UZF86831.1"/>
    <property type="molecule type" value="Genomic_DNA"/>
</dbReference>
<dbReference type="PANTHER" id="PTHR30126:SF77">
    <property type="entry name" value="TRANSCRIPTIONAL REGULATORY PROTEIN"/>
    <property type="match status" value="1"/>
</dbReference>
<dbReference type="PANTHER" id="PTHR30126">
    <property type="entry name" value="HTH-TYPE TRANSCRIPTIONAL REGULATOR"/>
    <property type="match status" value="1"/>
</dbReference>
<dbReference type="CDD" id="cd05466">
    <property type="entry name" value="PBP2_LTTR_substrate"/>
    <property type="match status" value="1"/>
</dbReference>
<protein>
    <submittedName>
        <fullName evidence="6">LysR family transcriptional regulator</fullName>
    </submittedName>
</protein>
<dbReference type="PRINTS" id="PR00039">
    <property type="entry name" value="HTHLYSR"/>
</dbReference>
<dbReference type="Pfam" id="PF00126">
    <property type="entry name" value="HTH_1"/>
    <property type="match status" value="1"/>
</dbReference>
<dbReference type="GO" id="GO:0003700">
    <property type="term" value="F:DNA-binding transcription factor activity"/>
    <property type="evidence" value="ECO:0007669"/>
    <property type="project" value="InterPro"/>
</dbReference>
<gene>
    <name evidence="6" type="ORF">NWE54_24260</name>
</gene>
<dbReference type="InterPro" id="IPR036390">
    <property type="entry name" value="WH_DNA-bd_sf"/>
</dbReference>
<keyword evidence="4" id="KW-0804">Transcription</keyword>
<dbReference type="SUPFAM" id="SSF46785">
    <property type="entry name" value="Winged helix' DNA-binding domain"/>
    <property type="match status" value="1"/>
</dbReference>
<proteinExistence type="inferred from homology"/>
<comment type="similarity">
    <text evidence="1">Belongs to the LysR transcriptional regulatory family.</text>
</comment>
<dbReference type="InterPro" id="IPR005119">
    <property type="entry name" value="LysR_subst-bd"/>
</dbReference>
<dbReference type="InterPro" id="IPR000847">
    <property type="entry name" value="LysR_HTH_N"/>
</dbReference>
<evidence type="ECO:0000256" key="2">
    <source>
        <dbReference type="ARBA" id="ARBA00023015"/>
    </source>
</evidence>
<sequence>MNLKHYEAFYWIGRLGSFHAAARQLGVSQAAISARVREAEEGLGLPLFERVGRGVVLTPKGQELLPYAAQFVALASEVQQRIGTRDAISGRVRFGATSIHAMTWLPSLVDRIARSHPGLVLEVAVDSSETLRAGLERGQLDVAVVAGPLDGSRLFSVSVGAVSNIWVAHPRLNLPMRPLTARELAAWPIISDRPGTLLHTLMLDWFRQDGAEPHRNHSASHLPVRLHLARAGIGVALVSQSAAEQDLAAGHLSRIETAHPAPNLSYSLACATTPPPLPMRVVIDAAASFIAQKGDLNMYYAAAGQAETETVEPSIAPEKVIDD</sequence>
<keyword evidence="3" id="KW-0238">DNA-binding</keyword>
<evidence type="ECO:0000313" key="6">
    <source>
        <dbReference type="EMBL" id="UZF86831.1"/>
    </source>
</evidence>
<dbReference type="PROSITE" id="PS50931">
    <property type="entry name" value="HTH_LYSR"/>
    <property type="match status" value="1"/>
</dbReference>
<evidence type="ECO:0000256" key="1">
    <source>
        <dbReference type="ARBA" id="ARBA00009437"/>
    </source>
</evidence>
<reference evidence="6" key="1">
    <citation type="submission" date="2022-08" db="EMBL/GenBank/DDBJ databases">
        <title>Complete Genome Sequences of 2 Bosea sp. soil isolates.</title>
        <authorList>
            <person name="Alvarez Arevalo M."/>
            <person name="Sterndorff E.B."/>
            <person name="Faurdal D."/>
            <person name="Joergensen T.S."/>
            <person name="Weber T."/>
        </authorList>
    </citation>
    <scope>NUCLEOTIDE SEQUENCE</scope>
    <source>
        <strain evidence="6">NBC_00436</strain>
    </source>
</reference>